<feature type="transmembrane region" description="Helical" evidence="1">
    <location>
        <begin position="295"/>
        <end position="320"/>
    </location>
</feature>
<feature type="domain" description="Neurotransmitter-gated ion-channel ligand-binding" evidence="3">
    <location>
        <begin position="30"/>
        <end position="221"/>
    </location>
</feature>
<proteinExistence type="predicted"/>
<dbReference type="GO" id="GO:0005230">
    <property type="term" value="F:extracellular ligand-gated monoatomic ion channel activity"/>
    <property type="evidence" value="ECO:0007669"/>
    <property type="project" value="InterPro"/>
</dbReference>
<dbReference type="InterPro" id="IPR006201">
    <property type="entry name" value="Neur_channel"/>
</dbReference>
<protein>
    <recommendedName>
        <fullName evidence="3">Neurotransmitter-gated ion-channel ligand-binding domain-containing protein</fullName>
    </recommendedName>
</protein>
<dbReference type="InterPro" id="IPR038050">
    <property type="entry name" value="Neuro_actylchol_rec"/>
</dbReference>
<evidence type="ECO:0000313" key="4">
    <source>
        <dbReference type="EMBL" id="RIY40964.1"/>
    </source>
</evidence>
<keyword evidence="1" id="KW-1133">Transmembrane helix</keyword>
<dbReference type="EMBL" id="NQYH01000006">
    <property type="protein sequence ID" value="RIY40964.1"/>
    <property type="molecule type" value="Genomic_DNA"/>
</dbReference>
<dbReference type="SUPFAM" id="SSF63712">
    <property type="entry name" value="Nicotinic receptor ligand binding domain-like"/>
    <property type="match status" value="1"/>
</dbReference>
<dbReference type="Gene3D" id="1.20.58.390">
    <property type="entry name" value="Neurotransmitter-gated ion-channel transmembrane domain"/>
    <property type="match status" value="1"/>
</dbReference>
<comment type="caution">
    <text evidence="4">The sequence shown here is derived from an EMBL/GenBank/DDBJ whole genome shotgun (WGS) entry which is preliminary data.</text>
</comment>
<keyword evidence="2" id="KW-0732">Signal</keyword>
<name>A0A3A1YWV9_9BURK</name>
<dbReference type="InterPro" id="IPR006202">
    <property type="entry name" value="Neur_chan_lig-bd"/>
</dbReference>
<evidence type="ECO:0000259" key="3">
    <source>
        <dbReference type="Pfam" id="PF02931"/>
    </source>
</evidence>
<dbReference type="GO" id="GO:0016020">
    <property type="term" value="C:membrane"/>
    <property type="evidence" value="ECO:0007669"/>
    <property type="project" value="InterPro"/>
</dbReference>
<dbReference type="InterPro" id="IPR036734">
    <property type="entry name" value="Neur_chan_lig-bd_sf"/>
</dbReference>
<sequence length="354" mass="39720">MSVAKFGRHIFFALLFCIVLQPAWADIPPPSPDKPTLVNVDLKLEDINDIKLGSGTFDLTAQFGMRWHDPRLEFEPEPGRPGPRVWMGARAEQQLQQIWHPIIDVNGEKGLSVARVYSLSIWPDGHVELREKFSATPRFDGELTWFPFGHLTLSLTLTSAAMDRRQIEFELGELTPKEDLAAVDRVIHGNWVPEDVGWSVSERTRMVHSNNLYPQIDIDIRVEHDFLDGVHKVLLPLIVIALASWGLLWLNPTVQPAFSSPRIGGTTTLILTTIALKFVLGRELPVVHYLTLADVLFNVTIIMLTISLLTSCLVAAVFTERGADAARSLNRVIGRLYPLIYVVLLVVSIPLFIE</sequence>
<feature type="signal peptide" evidence="2">
    <location>
        <begin position="1"/>
        <end position="25"/>
    </location>
</feature>
<evidence type="ECO:0000256" key="1">
    <source>
        <dbReference type="SAM" id="Phobius"/>
    </source>
</evidence>
<dbReference type="Proteomes" id="UP000266206">
    <property type="component" value="Unassembled WGS sequence"/>
</dbReference>
<feature type="chain" id="PRO_5017388906" description="Neurotransmitter-gated ion-channel ligand-binding domain-containing protein" evidence="2">
    <location>
        <begin position="26"/>
        <end position="354"/>
    </location>
</feature>
<feature type="transmembrane region" description="Helical" evidence="1">
    <location>
        <begin position="332"/>
        <end position="353"/>
    </location>
</feature>
<keyword evidence="1" id="KW-0812">Transmembrane</keyword>
<dbReference type="OrthoDB" id="8685243at2"/>
<dbReference type="GO" id="GO:0004888">
    <property type="term" value="F:transmembrane signaling receptor activity"/>
    <property type="evidence" value="ECO:0007669"/>
    <property type="project" value="InterPro"/>
</dbReference>
<dbReference type="Gene3D" id="2.70.170.10">
    <property type="entry name" value="Neurotransmitter-gated ion-channel ligand-binding domain"/>
    <property type="match status" value="1"/>
</dbReference>
<gene>
    <name evidence="4" type="ORF">CJP73_09260</name>
</gene>
<dbReference type="PANTHER" id="PTHR18945">
    <property type="entry name" value="NEUROTRANSMITTER GATED ION CHANNEL"/>
    <property type="match status" value="1"/>
</dbReference>
<feature type="transmembrane region" description="Helical" evidence="1">
    <location>
        <begin position="233"/>
        <end position="251"/>
    </location>
</feature>
<keyword evidence="1" id="KW-0472">Membrane</keyword>
<reference evidence="4 5" key="1">
    <citation type="submission" date="2017-08" db="EMBL/GenBank/DDBJ databases">
        <title>Pusillimonas indicus sp. nov., a member of the family Alcaligenaceae isolated from surface seawater.</title>
        <authorList>
            <person name="Li J."/>
        </authorList>
    </citation>
    <scope>NUCLEOTIDE SEQUENCE [LARGE SCALE GENOMIC DNA]</scope>
    <source>
        <strain evidence="4 5">L52-1-41</strain>
    </source>
</reference>
<evidence type="ECO:0000313" key="5">
    <source>
        <dbReference type="Proteomes" id="UP000266206"/>
    </source>
</evidence>
<evidence type="ECO:0000256" key="2">
    <source>
        <dbReference type="SAM" id="SignalP"/>
    </source>
</evidence>
<feature type="transmembrane region" description="Helical" evidence="1">
    <location>
        <begin position="263"/>
        <end position="280"/>
    </location>
</feature>
<dbReference type="AlphaFoldDB" id="A0A3A1YWV9"/>
<organism evidence="4 5">
    <name type="scientific">Neopusillimonas maritima</name>
    <dbReference type="NCBI Taxonomy" id="2026239"/>
    <lineage>
        <taxon>Bacteria</taxon>
        <taxon>Pseudomonadati</taxon>
        <taxon>Pseudomonadota</taxon>
        <taxon>Betaproteobacteria</taxon>
        <taxon>Burkholderiales</taxon>
        <taxon>Alcaligenaceae</taxon>
        <taxon>Neopusillimonas</taxon>
    </lineage>
</organism>
<accession>A0A3A1YWV9</accession>
<dbReference type="Pfam" id="PF02931">
    <property type="entry name" value="Neur_chan_LBD"/>
    <property type="match status" value="1"/>
</dbReference>
<dbReference type="RefSeq" id="WP_119516234.1">
    <property type="nucleotide sequence ID" value="NZ_NQYH01000006.1"/>
</dbReference>